<accession>A0A1D2JPS9</accession>
<proteinExistence type="inferred from homology"/>
<dbReference type="VEuPathDB" id="FungiDB:PABG_06752"/>
<dbReference type="GO" id="GO:0010772">
    <property type="term" value="P:meiotic DNA recombinase assembly involved in reciprocal meiotic recombination"/>
    <property type="evidence" value="ECO:0007669"/>
    <property type="project" value="TreeGrafter"/>
</dbReference>
<comment type="similarity">
    <text evidence="1">Belongs to the SWI5/SAE3 family.</text>
</comment>
<evidence type="ECO:0000256" key="1">
    <source>
        <dbReference type="ARBA" id="ARBA00008060"/>
    </source>
</evidence>
<evidence type="ECO:0000256" key="3">
    <source>
        <dbReference type="ARBA" id="ARBA00023204"/>
    </source>
</evidence>
<evidence type="ECO:0000313" key="5">
    <source>
        <dbReference type="EMBL" id="ODH45131.1"/>
    </source>
</evidence>
<dbReference type="EMBL" id="LZYO01000006">
    <property type="protein sequence ID" value="ODH45131.1"/>
    <property type="molecule type" value="Genomic_DNA"/>
</dbReference>
<reference evidence="5 6" key="1">
    <citation type="submission" date="2016-06" db="EMBL/GenBank/DDBJ databases">
        <authorList>
            <person name="Kjaerup R.B."/>
            <person name="Dalgaard T.S."/>
            <person name="Juul-Madsen H.R."/>
        </authorList>
    </citation>
    <scope>NUCLEOTIDE SEQUENCE [LARGE SCALE GENOMIC DNA]</scope>
    <source>
        <strain evidence="5 6">Pb300</strain>
    </source>
</reference>
<feature type="compositionally biased region" description="Polar residues" evidence="4">
    <location>
        <begin position="16"/>
        <end position="31"/>
    </location>
</feature>
<dbReference type="GO" id="GO:0000709">
    <property type="term" value="P:meiotic joint molecule formation"/>
    <property type="evidence" value="ECO:0007669"/>
    <property type="project" value="TreeGrafter"/>
</dbReference>
<dbReference type="GO" id="GO:0034974">
    <property type="term" value="C:Swi5-Swi2 complex"/>
    <property type="evidence" value="ECO:0007669"/>
    <property type="project" value="TreeGrafter"/>
</dbReference>
<comment type="caution">
    <text evidence="5">The sequence shown here is derived from an EMBL/GenBank/DDBJ whole genome shotgun (WGS) entry which is preliminary data.</text>
</comment>
<keyword evidence="2" id="KW-0227">DNA damage</keyword>
<dbReference type="InterPro" id="IPR010760">
    <property type="entry name" value="DNA-repair_Swi5"/>
</dbReference>
<sequence length="154" mass="16565">MAQGECNCEDKGTARAASNQQTTAVSMTDPVSKSDPDQAVPATPFQYSQKHEKMIKSLTTKISILNSEISKTETLLSEARGKLNLPASNRAGTAGKDKTPIPKDPAAIVQRHIRLLHEYNEIKDIGLGLIGLVAEARGVRHVDALQSFGVGEKD</sequence>
<name>A0A1D2JPS9_PARBR</name>
<keyword evidence="3" id="KW-0234">DNA repair</keyword>
<dbReference type="PANTHER" id="PTHR28529">
    <property type="entry name" value="DNA REPAIR PROTEIN SWI5 HOMOLOG"/>
    <property type="match status" value="1"/>
</dbReference>
<dbReference type="AlphaFoldDB" id="A0A1D2JPS9"/>
<dbReference type="GO" id="GO:0032798">
    <property type="term" value="C:Swi5-Sfr1 complex"/>
    <property type="evidence" value="ECO:0007669"/>
    <property type="project" value="TreeGrafter"/>
</dbReference>
<dbReference type="Pfam" id="PF07061">
    <property type="entry name" value="Swi5"/>
    <property type="match status" value="1"/>
</dbReference>
<dbReference type="VEuPathDB" id="FungiDB:PADG_02195"/>
<evidence type="ECO:0008006" key="7">
    <source>
        <dbReference type="Google" id="ProtNLM"/>
    </source>
</evidence>
<organism evidence="5 6">
    <name type="scientific">Paracoccidioides brasiliensis</name>
    <dbReference type="NCBI Taxonomy" id="121759"/>
    <lineage>
        <taxon>Eukaryota</taxon>
        <taxon>Fungi</taxon>
        <taxon>Dikarya</taxon>
        <taxon>Ascomycota</taxon>
        <taxon>Pezizomycotina</taxon>
        <taxon>Eurotiomycetes</taxon>
        <taxon>Eurotiomycetidae</taxon>
        <taxon>Onygenales</taxon>
        <taxon>Ajellomycetaceae</taxon>
        <taxon>Paracoccidioides</taxon>
    </lineage>
</organism>
<feature type="region of interest" description="Disordered" evidence="4">
    <location>
        <begin position="1"/>
        <end position="44"/>
    </location>
</feature>
<evidence type="ECO:0000313" key="6">
    <source>
        <dbReference type="Proteomes" id="UP000242814"/>
    </source>
</evidence>
<dbReference type="Gene3D" id="1.20.5.170">
    <property type="match status" value="1"/>
</dbReference>
<dbReference type="Proteomes" id="UP000242814">
    <property type="component" value="Unassembled WGS sequence"/>
</dbReference>
<evidence type="ECO:0000256" key="2">
    <source>
        <dbReference type="ARBA" id="ARBA00022763"/>
    </source>
</evidence>
<dbReference type="PANTHER" id="PTHR28529:SF2">
    <property type="entry name" value="DNA REPAIR PROTEIN SWI5 HOMOLOG"/>
    <property type="match status" value="1"/>
</dbReference>
<gene>
    <name evidence="5" type="ORF">ACO22_00335</name>
</gene>
<protein>
    <recommendedName>
        <fullName evidence="7">DNA repair protein Swi5/Sae3</fullName>
    </recommendedName>
</protein>
<evidence type="ECO:0000256" key="4">
    <source>
        <dbReference type="SAM" id="MobiDB-lite"/>
    </source>
</evidence>